<organism evidence="1">
    <name type="scientific">candidate division WWE3 bacterium</name>
    <dbReference type="NCBI Taxonomy" id="2053526"/>
    <lineage>
        <taxon>Bacteria</taxon>
        <taxon>Katanobacteria</taxon>
    </lineage>
</organism>
<comment type="caution">
    <text evidence="1">The sequence shown here is derived from an EMBL/GenBank/DDBJ whole genome shotgun (WGS) entry which is preliminary data.</text>
</comment>
<dbReference type="EMBL" id="DRHH01000001">
    <property type="protein sequence ID" value="HEB13782.1"/>
    <property type="molecule type" value="Genomic_DNA"/>
</dbReference>
<proteinExistence type="predicted"/>
<dbReference type="SUPFAM" id="SSF55729">
    <property type="entry name" value="Acyl-CoA N-acyltransferases (Nat)"/>
    <property type="match status" value="1"/>
</dbReference>
<dbReference type="Gene3D" id="3.40.630.30">
    <property type="match status" value="1"/>
</dbReference>
<dbReference type="AlphaFoldDB" id="A0A7C1T7I7"/>
<gene>
    <name evidence="1" type="ORF">ENI09_00005</name>
</gene>
<accession>A0A7C1T7I7</accession>
<feature type="non-terminal residue" evidence="1">
    <location>
        <position position="197"/>
    </location>
</feature>
<dbReference type="InterPro" id="IPR016181">
    <property type="entry name" value="Acyl_CoA_acyltransferase"/>
</dbReference>
<name>A0A7C1T7I7_UNCKA</name>
<dbReference type="Proteomes" id="UP000885744">
    <property type="component" value="Unassembled WGS sequence"/>
</dbReference>
<evidence type="ECO:0000313" key="1">
    <source>
        <dbReference type="EMBL" id="HEB13782.1"/>
    </source>
</evidence>
<reference evidence="1" key="1">
    <citation type="journal article" date="2020" name="mSystems">
        <title>Genome- and Community-Level Interaction Insights into Carbon Utilization and Element Cycling Functions of Hydrothermarchaeota in Hydrothermal Sediment.</title>
        <authorList>
            <person name="Zhou Z."/>
            <person name="Liu Y."/>
            <person name="Xu W."/>
            <person name="Pan J."/>
            <person name="Luo Z.H."/>
            <person name="Li M."/>
        </authorList>
    </citation>
    <scope>NUCLEOTIDE SEQUENCE [LARGE SCALE GENOMIC DNA]</scope>
    <source>
        <strain evidence="1">HyVt-365</strain>
    </source>
</reference>
<sequence>MITVMLDLRQTEGWSKYLKTQGWKVEELKTGKTRIKAYIRKIPLFGTVIKIQRPKEIPSIEKIDKLAKKHRAIFVKLEPLDGRGYDRAVKGGFRFDPSPNLPTKTLVANLTKSEGELWSNLSKDARQSIRKAQDNQLIFSTYKIGDKGFDPALKNLYRLLSKTGRRQKFWTPNLAQLQEKTTAFGKNGHLFIVQSKS</sequence>
<protein>
    <submittedName>
        <fullName evidence="1">Uncharacterized protein</fullName>
    </submittedName>
</protein>